<sequence>MSELSEKYEKLAYENFGETSEKRENSLKEFRDWISVNKKIIACPTDESFLLRFLRARKFNIKEAGELFENYLFYNTAYPQWFQNISTSDAAVAELIDNGFIVPLPKRDKAGRTIIFYRTKRLDPERFSSADMTKAQELVCRRLLKNDEVQIGGAIFLWDDINLLQDHITMWTLVDFKKFFDYTSKGAPIQLVAIYRMNLPGFARSFYEVVGKVMGPMLKDKMKIITDIPHLHTLIEPKLLPTEYGGELDLKQIEEDFKAEIRGENHKKYDVDPLKINDDLFDREALMSIRHNIRKLEVD</sequence>
<dbReference type="PANTHER" id="PTHR10174:SF208">
    <property type="entry name" value="CRAL-TRIO DOMAIN-CONTAINING PROTEIN DDB_G0278031"/>
    <property type="match status" value="1"/>
</dbReference>
<dbReference type="OMA" id="FKERIFC"/>
<evidence type="ECO:0000259" key="1">
    <source>
        <dbReference type="PROSITE" id="PS50191"/>
    </source>
</evidence>
<dbReference type="InterPro" id="IPR036273">
    <property type="entry name" value="CRAL/TRIO_N_dom_sf"/>
</dbReference>
<dbReference type="Pfam" id="PF03765">
    <property type="entry name" value="CRAL_TRIO_N"/>
    <property type="match status" value="1"/>
</dbReference>
<gene>
    <name evidence="2" type="primary">CSON010304</name>
</gene>
<dbReference type="EMBL" id="UFQT01004162">
    <property type="protein sequence ID" value="SSX35544.1"/>
    <property type="molecule type" value="Genomic_DNA"/>
</dbReference>
<dbReference type="PROSITE" id="PS50191">
    <property type="entry name" value="CRAL_TRIO"/>
    <property type="match status" value="1"/>
</dbReference>
<dbReference type="InterPro" id="IPR001251">
    <property type="entry name" value="CRAL-TRIO_dom"/>
</dbReference>
<organism evidence="2">
    <name type="scientific">Culicoides sonorensis</name>
    <name type="common">Biting midge</name>
    <dbReference type="NCBI Taxonomy" id="179676"/>
    <lineage>
        <taxon>Eukaryota</taxon>
        <taxon>Metazoa</taxon>
        <taxon>Ecdysozoa</taxon>
        <taxon>Arthropoda</taxon>
        <taxon>Hexapoda</taxon>
        <taxon>Insecta</taxon>
        <taxon>Pterygota</taxon>
        <taxon>Neoptera</taxon>
        <taxon>Endopterygota</taxon>
        <taxon>Diptera</taxon>
        <taxon>Nematocera</taxon>
        <taxon>Chironomoidea</taxon>
        <taxon>Ceratopogonidae</taxon>
        <taxon>Ceratopogoninae</taxon>
        <taxon>Culicoides</taxon>
        <taxon>Monoculicoides</taxon>
    </lineage>
</organism>
<accession>A0A336MYS2</accession>
<evidence type="ECO:0000313" key="2">
    <source>
        <dbReference type="EMBL" id="SSX35544.1"/>
    </source>
</evidence>
<name>A0A336MYS2_CULSO</name>
<dbReference type="Gene3D" id="1.10.8.20">
    <property type="entry name" value="N-terminal domain of phosphatidylinositol transfer protein sec14p"/>
    <property type="match status" value="1"/>
</dbReference>
<feature type="domain" description="CRAL-TRIO" evidence="1">
    <location>
        <begin position="88"/>
        <end position="252"/>
    </location>
</feature>
<dbReference type="GO" id="GO:0016020">
    <property type="term" value="C:membrane"/>
    <property type="evidence" value="ECO:0007669"/>
    <property type="project" value="TreeGrafter"/>
</dbReference>
<proteinExistence type="predicted"/>
<reference evidence="2" key="1">
    <citation type="submission" date="2018-07" db="EMBL/GenBank/DDBJ databases">
        <authorList>
            <person name="Quirk P.G."/>
            <person name="Krulwich T.A."/>
        </authorList>
    </citation>
    <scope>NUCLEOTIDE SEQUENCE</scope>
</reference>
<protein>
    <submittedName>
        <fullName evidence="2">CSON010304 protein</fullName>
    </submittedName>
</protein>
<dbReference type="PANTHER" id="PTHR10174">
    <property type="entry name" value="ALPHA-TOCOPHEROL TRANSFER PROTEIN-RELATED"/>
    <property type="match status" value="1"/>
</dbReference>
<dbReference type="PRINTS" id="PR00180">
    <property type="entry name" value="CRETINALDHBP"/>
</dbReference>
<dbReference type="Gene3D" id="3.40.525.10">
    <property type="entry name" value="CRAL-TRIO lipid binding domain"/>
    <property type="match status" value="1"/>
</dbReference>
<dbReference type="InterPro" id="IPR036865">
    <property type="entry name" value="CRAL-TRIO_dom_sf"/>
</dbReference>
<dbReference type="VEuPathDB" id="VectorBase:CSON010304"/>
<dbReference type="SMART" id="SM01100">
    <property type="entry name" value="CRAL_TRIO_N"/>
    <property type="match status" value="1"/>
</dbReference>
<dbReference type="SUPFAM" id="SSF52087">
    <property type="entry name" value="CRAL/TRIO domain"/>
    <property type="match status" value="1"/>
</dbReference>
<dbReference type="AlphaFoldDB" id="A0A336MYS2"/>
<dbReference type="SUPFAM" id="SSF46938">
    <property type="entry name" value="CRAL/TRIO N-terminal domain"/>
    <property type="match status" value="1"/>
</dbReference>
<dbReference type="InterPro" id="IPR011074">
    <property type="entry name" value="CRAL/TRIO_N_dom"/>
</dbReference>
<dbReference type="GO" id="GO:1902936">
    <property type="term" value="F:phosphatidylinositol bisphosphate binding"/>
    <property type="evidence" value="ECO:0007669"/>
    <property type="project" value="TreeGrafter"/>
</dbReference>
<dbReference type="CDD" id="cd00170">
    <property type="entry name" value="SEC14"/>
    <property type="match status" value="1"/>
</dbReference>
<dbReference type="Pfam" id="PF00650">
    <property type="entry name" value="CRAL_TRIO"/>
    <property type="match status" value="1"/>
</dbReference>